<dbReference type="OMA" id="MCARWHP"/>
<dbReference type="GO" id="GO:0006890">
    <property type="term" value="P:retrograde vesicle-mediated transport, Golgi to endoplasmic reticulum"/>
    <property type="evidence" value="ECO:0000318"/>
    <property type="project" value="GO_Central"/>
</dbReference>
<dbReference type="EMBL" id="AACB03000002">
    <property type="protein sequence ID" value="KAE8303766.1"/>
    <property type="molecule type" value="Genomic_DNA"/>
</dbReference>
<dbReference type="InterPro" id="IPR050844">
    <property type="entry name" value="Coatomer_complex_subunit"/>
</dbReference>
<dbReference type="AlphaFoldDB" id="A8B4T8"/>
<dbReference type="Proteomes" id="UP000001548">
    <property type="component" value="Unassembled WGS sequence"/>
</dbReference>
<dbReference type="KEGG" id="gla:GL50803_0011953"/>
<dbReference type="FunCoup" id="A8B4T8">
    <property type="interactions" value="256"/>
</dbReference>
<evidence type="ECO:0000259" key="3">
    <source>
        <dbReference type="Pfam" id="PF06957"/>
    </source>
</evidence>
<organism evidence="4 5">
    <name type="scientific">Giardia intestinalis (strain ATCC 50803 / WB clone C6)</name>
    <name type="common">Giardia lamblia</name>
    <dbReference type="NCBI Taxonomy" id="184922"/>
    <lineage>
        <taxon>Eukaryota</taxon>
        <taxon>Metamonada</taxon>
        <taxon>Diplomonadida</taxon>
        <taxon>Hexamitidae</taxon>
        <taxon>Giardiinae</taxon>
        <taxon>Giardia</taxon>
    </lineage>
</organism>
<dbReference type="GO" id="GO:0006886">
    <property type="term" value="P:intracellular protein transport"/>
    <property type="evidence" value="ECO:0000318"/>
    <property type="project" value="GO_Central"/>
</dbReference>
<dbReference type="PRINTS" id="PR00320">
    <property type="entry name" value="GPROTEINBRPT"/>
</dbReference>
<dbReference type="GO" id="GO:0030126">
    <property type="term" value="C:COPI vesicle coat"/>
    <property type="evidence" value="ECO:0000318"/>
    <property type="project" value="GO_Central"/>
</dbReference>
<dbReference type="PANTHER" id="PTHR19876:SF1">
    <property type="entry name" value="COATOMER SUBUNIT ALPHA"/>
    <property type="match status" value="1"/>
</dbReference>
<dbReference type="RefSeq" id="XP_001709692.1">
    <property type="nucleotide sequence ID" value="XM_001709640.1"/>
</dbReference>
<feature type="domain" description="Coatomer alpha subunit C-terminal" evidence="3">
    <location>
        <begin position="1066"/>
        <end position="1272"/>
    </location>
</feature>
<dbReference type="GO" id="GO:0006888">
    <property type="term" value="P:endoplasmic reticulum to Golgi vesicle-mediated transport"/>
    <property type="evidence" value="ECO:0000318"/>
    <property type="project" value="GO_Central"/>
</dbReference>
<evidence type="ECO:0000256" key="2">
    <source>
        <dbReference type="ARBA" id="ARBA00022737"/>
    </source>
</evidence>
<gene>
    <name evidence="4" type="ORF">GL50803_0011953</name>
</gene>
<dbReference type="Pfam" id="PF06957">
    <property type="entry name" value="COPI_C"/>
    <property type="match status" value="1"/>
</dbReference>
<dbReference type="CDD" id="cd00200">
    <property type="entry name" value="WD40"/>
    <property type="match status" value="1"/>
</dbReference>
<dbReference type="Pfam" id="PF00400">
    <property type="entry name" value="WD40"/>
    <property type="match status" value="5"/>
</dbReference>
<keyword evidence="5" id="KW-1185">Reference proteome</keyword>
<dbReference type="SUPFAM" id="SSF82171">
    <property type="entry name" value="DPP6 N-terminal domain-like"/>
    <property type="match status" value="1"/>
</dbReference>
<dbReference type="GO" id="GO:0006891">
    <property type="term" value="P:intra-Golgi vesicle-mediated transport"/>
    <property type="evidence" value="ECO:0000318"/>
    <property type="project" value="GO_Central"/>
</dbReference>
<dbReference type="GeneID" id="5702616"/>
<dbReference type="InterPro" id="IPR015943">
    <property type="entry name" value="WD40/YVTN_repeat-like_dom_sf"/>
</dbReference>
<dbReference type="PROSITE" id="PS00678">
    <property type="entry name" value="WD_REPEATS_1"/>
    <property type="match status" value="1"/>
</dbReference>
<dbReference type="SMART" id="SM00320">
    <property type="entry name" value="WD40"/>
    <property type="match status" value="6"/>
</dbReference>
<sequence>MVYAQLNLQTERVKCVVFHPKRPWVIFSCQNGVVELWDYVTKALIDKFRAHNSPVRCIDFHPTQPLFVTGGDDATIKLWSLSDRKLLYVFTGHTDYVRSVFFHPDIHPYILSASDDNTARIWNWQSRQRVADLVGHRDLVMCARWHPTEDLIVTASMDATVRVWDISSIRTKGATGRFQQLAMQALSLPHTIISSSVVGTGHGRGVNWVSWMPDAGNYFLSGSDDTKCKLWHLTRGSSTGLSLLGPDALLYCSSTIEKHTGNVSVVEPSVRNVILTAGVDGRLCLFSLSNRAYIGSITVHDLDPTATVSSLAPSDHKMLRWWSLREHPTINMWAAGHDGGLCIFSTQLEESVGTVEGDTCYFIDSHKLISTNLKAIVADASTKPTVKVEASLIKQTARSGAFGSSVVVVEPVDIIVMGNPFPFIVSYWDGKNRFIVPYATLKDCSPSSYDPKNVIEVSSNVARLSASHVAWIQRSSEGLVLAVAFVGTGGLTIKTMHPVSSTVLSVFPGRTESEVIISSPTKLSLYTLSNLSTNQPIVLLKSLSVPQLIQHAYYSNDQQYLAVVAHEFVALINMDTFTINTSQMSHTAISRGVWGLIGRGLEESEQRTANAFIYSTYTHICYMLPFISPTASEANRLAAHTQKISRVTKPIAGILTSLNRPICIVSASGQVIVYLDRHEGLKCIEFDSRVAGLVQAVASGRADDASIMLARLQNTPLGLSLSKTLLDMNRPDLALAALPKDEIQIRDELALNLGLLDHVCHDTKSQSANSYHIWLRIFAESLAQGQGLIARDALLKIARIDLLGFLLSLYNTTLSGSLSKLDYSRLSTSSSIQECLNAAVLVGDKSLFHSTLLRAGLSIPAKIFGEANGIDTPVEQASAPPVSPTKTISIGKKITVPLRKGSLRNYPTTSLLNTYESLMREIASAAEHELPAEGKRYQGWGSDDDDVDCVLPAEPVKGSVQMTSGPSEPLDATQASEAAADSAIVVPSHGVNVVSKHPLLGSNSEKEEFLASNGILSEKSLSILKPHIDKLASHNKRLQEVTPMKGLSIVVPISDSLSSVDTIDTMQREFSSIMEKVDTGAFADALAPLRSLLQRALLACTFAGPNDHDDLSTLVLNSTLYILALSCELERRATEKVATPERVCELYVLFSLQNMKTNHALLALRLAISGTKRYGAYSHCKQLAQRFIQLSQLPEARSLDVCQSYLPKAKKMAALEDEDVVQLSFSAADQDTVMLCAVSYKSIKGPHCICSACKTCACDQYLKASCPVCELGTFVKA</sequence>
<evidence type="ECO:0000313" key="5">
    <source>
        <dbReference type="Proteomes" id="UP000001548"/>
    </source>
</evidence>
<dbReference type="PROSITE" id="PS50294">
    <property type="entry name" value="WD_REPEATS_REGION"/>
    <property type="match status" value="4"/>
</dbReference>
<reference evidence="4 5" key="1">
    <citation type="journal article" date="2007" name="Science">
        <title>Genomic minimalism in the early diverging intestinal parasite Giardia lamblia.</title>
        <authorList>
            <person name="Morrison H.G."/>
            <person name="McArthur A.G."/>
            <person name="Gillin F.D."/>
            <person name="Aley S.B."/>
            <person name="Adam R.D."/>
            <person name="Olsen G.J."/>
            <person name="Best A.A."/>
            <person name="Cande W.Z."/>
            <person name="Chen F."/>
            <person name="Cipriano M.J."/>
            <person name="Davids B.J."/>
            <person name="Dawson S.C."/>
            <person name="Elmendorf H.G."/>
            <person name="Hehl A.B."/>
            <person name="Holder M.E."/>
            <person name="Huse S.M."/>
            <person name="Kim U.U."/>
            <person name="Lasek-Nesselquist E."/>
            <person name="Manning G."/>
            <person name="Nigam A."/>
            <person name="Nixon J.E."/>
            <person name="Palm D."/>
            <person name="Passamaneck N.E."/>
            <person name="Prabhu A."/>
            <person name="Reich C.I."/>
            <person name="Reiner D.S."/>
            <person name="Samuelson J."/>
            <person name="Svard S.G."/>
            <person name="Sogin M.L."/>
        </authorList>
    </citation>
    <scope>NUCLEOTIDE SEQUENCE [LARGE SCALE GENOMIC DNA]</scope>
    <source>
        <strain evidence="4 5">WB C6</strain>
    </source>
</reference>
<dbReference type="GO" id="GO:0005198">
    <property type="term" value="F:structural molecule activity"/>
    <property type="evidence" value="ECO:0007669"/>
    <property type="project" value="InterPro"/>
</dbReference>
<dbReference type="VEuPathDB" id="GiardiaDB:GL50803_11953"/>
<dbReference type="PROSITE" id="PS50082">
    <property type="entry name" value="WD_REPEATS_2"/>
    <property type="match status" value="4"/>
</dbReference>
<keyword evidence="2" id="KW-0677">Repeat</keyword>
<dbReference type="InterPro" id="IPR036322">
    <property type="entry name" value="WD40_repeat_dom_sf"/>
</dbReference>
<dbReference type="STRING" id="184922.A8B4T8"/>
<dbReference type="InterPro" id="IPR010714">
    <property type="entry name" value="Coatomer_asu_C"/>
</dbReference>
<accession>A8B4T8</accession>
<protein>
    <submittedName>
        <fullName evidence="4">Coatomer alpha subunit</fullName>
    </submittedName>
</protein>
<dbReference type="Gene3D" id="2.130.10.10">
    <property type="entry name" value="YVTN repeat-like/Quinoprotein amine dehydrogenase"/>
    <property type="match status" value="1"/>
</dbReference>
<dbReference type="HOGENOM" id="CLU_007565_1_0_1"/>
<keyword evidence="1" id="KW-0853">WD repeat</keyword>
<name>A8B4T8_GIAIC</name>
<dbReference type="InterPro" id="IPR020472">
    <property type="entry name" value="WD40_PAC1"/>
</dbReference>
<dbReference type="InterPro" id="IPR001680">
    <property type="entry name" value="WD40_rpt"/>
</dbReference>
<dbReference type="SUPFAM" id="SSF50978">
    <property type="entry name" value="WD40 repeat-like"/>
    <property type="match status" value="1"/>
</dbReference>
<dbReference type="InterPro" id="IPR019775">
    <property type="entry name" value="WD40_repeat_CS"/>
</dbReference>
<comment type="caution">
    <text evidence="4">The sequence shown here is derived from an EMBL/GenBank/DDBJ whole genome shotgun (WGS) entry which is preliminary data.</text>
</comment>
<dbReference type="PANTHER" id="PTHR19876">
    <property type="entry name" value="COATOMER"/>
    <property type="match status" value="1"/>
</dbReference>
<evidence type="ECO:0000256" key="1">
    <source>
        <dbReference type="ARBA" id="ARBA00022574"/>
    </source>
</evidence>
<proteinExistence type="predicted"/>
<evidence type="ECO:0000313" key="4">
    <source>
        <dbReference type="EMBL" id="KAE8303766.1"/>
    </source>
</evidence>